<dbReference type="Gene3D" id="2.60.40.1180">
    <property type="entry name" value="Golgi alpha-mannosidase II"/>
    <property type="match status" value="1"/>
</dbReference>
<dbReference type="SMART" id="SM00642">
    <property type="entry name" value="Aamy"/>
    <property type="match status" value="1"/>
</dbReference>
<name>A0A6N6VM55_9HYPH</name>
<dbReference type="InterPro" id="IPR006047">
    <property type="entry name" value="GH13_cat_dom"/>
</dbReference>
<dbReference type="InterPro" id="IPR014756">
    <property type="entry name" value="Ig_E-set"/>
</dbReference>
<dbReference type="InterPro" id="IPR004193">
    <property type="entry name" value="Glyco_hydro_13_N"/>
</dbReference>
<dbReference type="Gene3D" id="3.20.20.80">
    <property type="entry name" value="Glycosidases"/>
    <property type="match status" value="1"/>
</dbReference>
<dbReference type="CDD" id="cd02856">
    <property type="entry name" value="E_set_GDE_Isoamylase_N"/>
    <property type="match status" value="1"/>
</dbReference>
<dbReference type="GO" id="GO:0005980">
    <property type="term" value="P:glycogen catabolic process"/>
    <property type="evidence" value="ECO:0007669"/>
    <property type="project" value="InterPro"/>
</dbReference>
<dbReference type="SUPFAM" id="SSF81296">
    <property type="entry name" value="E set domains"/>
    <property type="match status" value="1"/>
</dbReference>
<sequence length="707" mass="79678">MTSPGSRLEDGRPHPLGATFDGDGVNFALFSANARKVELCLFDETGAREIERIALPEYTDEVWHGYLPGTHPGLLYGYRVHGPYDPMSGHRFNPNKLLVDPYAKELNSSFIWSDLNLGYVAGDSREDLSFDERDNAHVAPKCRVVGAAPGSNGHIRPDTPWHRTTIYELHVRGYTMRHPRIRPDMRGTMAALARPEVIDYLHDLGITAVELMPLNPIAADMHLAANGLPNYWGYNSCNFFAVEPRYLASGEREEFRRAVDAFHAAGIEVILDVVYNHTGEGGELGATLSFRGIDNATYYMLRDDKRRYLDFTGCQNTLNVGHPRVLQMVMDSLRYWAGEMHVDGFRFDLTVALAREKHHFAANALFLAAVAQDPLLARTKLIAEPWDLGPDGYRLGGFPPGWSEWNDRFRDGVRKYWRGDHGTIGDLAFRLTGSSDIFHTRGRKAWSSINFVTAHDGFTLEDLVSYERKHNDANLENNADGSDNNLSWNCGVEGPTDDPAILALRQRQKRNMVTTLLLSQGVPMLLAGDEFGRSQSGNNNPYCQDNETSWIDWEHWTDDDKAFLDFVRELLLLRAQHPAFHRQHFFHGRHIDADSIKDITWLTPEGQEMSDLDWLIPQRRCLGFHLNGKLKAGSVAAAEGQPEHDFIVLLNAAEWAQPFRLPKAAFGERWKVIIDTALARPQPDERQIGAGEILELSARSLALLLES</sequence>
<feature type="domain" description="Glycosyl hydrolase family 13 catalytic" evidence="4">
    <location>
        <begin position="164"/>
        <end position="574"/>
    </location>
</feature>
<keyword evidence="2" id="KW-0378">Hydrolase</keyword>
<dbReference type="InterPro" id="IPR013783">
    <property type="entry name" value="Ig-like_fold"/>
</dbReference>
<dbReference type="InterPro" id="IPR013780">
    <property type="entry name" value="Glyco_hydro_b"/>
</dbReference>
<dbReference type="Proteomes" id="UP000468901">
    <property type="component" value="Unassembled WGS sequence"/>
</dbReference>
<protein>
    <submittedName>
        <fullName evidence="5">Glycogen debranching protein GlgX</fullName>
    </submittedName>
</protein>
<dbReference type="InterPro" id="IPR017853">
    <property type="entry name" value="GH"/>
</dbReference>
<proteinExistence type="inferred from homology"/>
<evidence type="ECO:0000256" key="1">
    <source>
        <dbReference type="ARBA" id="ARBA00008061"/>
    </source>
</evidence>
<evidence type="ECO:0000259" key="4">
    <source>
        <dbReference type="SMART" id="SM00642"/>
    </source>
</evidence>
<keyword evidence="6" id="KW-1185">Reference proteome</keyword>
<evidence type="ECO:0000313" key="6">
    <source>
        <dbReference type="Proteomes" id="UP000468901"/>
    </source>
</evidence>
<dbReference type="Gene3D" id="2.60.40.10">
    <property type="entry name" value="Immunoglobulins"/>
    <property type="match status" value="1"/>
</dbReference>
<dbReference type="SUPFAM" id="SSF51011">
    <property type="entry name" value="Glycosyl hydrolase domain"/>
    <property type="match status" value="1"/>
</dbReference>
<reference evidence="5 6" key="1">
    <citation type="submission" date="2019-09" db="EMBL/GenBank/DDBJ databases">
        <title>Parvibaculum sedimenti sp. nov., isolated from sediment.</title>
        <authorList>
            <person name="Wang Y."/>
        </authorList>
    </citation>
    <scope>NUCLEOTIDE SEQUENCE [LARGE SCALE GENOMIC DNA]</scope>
    <source>
        <strain evidence="5 6">HXT-9</strain>
    </source>
</reference>
<comment type="similarity">
    <text evidence="1">Belongs to the glycosyl hydrolase 13 family.</text>
</comment>
<dbReference type="EMBL" id="WESC01000009">
    <property type="protein sequence ID" value="KAB7739723.1"/>
    <property type="molecule type" value="Genomic_DNA"/>
</dbReference>
<accession>A0A6N6VM55</accession>
<dbReference type="Pfam" id="PF02922">
    <property type="entry name" value="CBM_48"/>
    <property type="match status" value="1"/>
</dbReference>
<evidence type="ECO:0000256" key="3">
    <source>
        <dbReference type="ARBA" id="ARBA00023295"/>
    </source>
</evidence>
<evidence type="ECO:0000256" key="2">
    <source>
        <dbReference type="ARBA" id="ARBA00022801"/>
    </source>
</evidence>
<dbReference type="NCBIfam" id="TIGR02100">
    <property type="entry name" value="glgX_debranch"/>
    <property type="match status" value="1"/>
</dbReference>
<dbReference type="Pfam" id="PF00128">
    <property type="entry name" value="Alpha-amylase"/>
    <property type="match status" value="1"/>
</dbReference>
<comment type="caution">
    <text evidence="5">The sequence shown here is derived from an EMBL/GenBank/DDBJ whole genome shotgun (WGS) entry which is preliminary data.</text>
</comment>
<dbReference type="GO" id="GO:0004135">
    <property type="term" value="F:amylo-alpha-1,6-glucosidase activity"/>
    <property type="evidence" value="ECO:0007669"/>
    <property type="project" value="InterPro"/>
</dbReference>
<dbReference type="InterPro" id="IPR044505">
    <property type="entry name" value="GlgX_Isoamylase_N_E_set"/>
</dbReference>
<dbReference type="RefSeq" id="WP_152216532.1">
    <property type="nucleotide sequence ID" value="NZ_JBAQYD010000154.1"/>
</dbReference>
<dbReference type="PANTHER" id="PTHR43002">
    <property type="entry name" value="GLYCOGEN DEBRANCHING ENZYME"/>
    <property type="match status" value="1"/>
</dbReference>
<organism evidence="5 6">
    <name type="scientific">Parvibaculum sedimenti</name>
    <dbReference type="NCBI Taxonomy" id="2608632"/>
    <lineage>
        <taxon>Bacteria</taxon>
        <taxon>Pseudomonadati</taxon>
        <taxon>Pseudomonadota</taxon>
        <taxon>Alphaproteobacteria</taxon>
        <taxon>Hyphomicrobiales</taxon>
        <taxon>Parvibaculaceae</taxon>
        <taxon>Parvibaculum</taxon>
    </lineage>
</organism>
<dbReference type="InterPro" id="IPR011837">
    <property type="entry name" value="Glycogen_debranch_GlgX"/>
</dbReference>
<dbReference type="AlphaFoldDB" id="A0A6N6VM55"/>
<keyword evidence="3" id="KW-0326">Glycosidase</keyword>
<dbReference type="CDD" id="cd11326">
    <property type="entry name" value="AmyAc_Glg_debranch"/>
    <property type="match status" value="1"/>
</dbReference>
<gene>
    <name evidence="5" type="primary">glgX</name>
    <name evidence="5" type="ORF">F2P47_11665</name>
</gene>
<evidence type="ECO:0000313" key="5">
    <source>
        <dbReference type="EMBL" id="KAB7739723.1"/>
    </source>
</evidence>
<dbReference type="SUPFAM" id="SSF51445">
    <property type="entry name" value="(Trans)glycosidases"/>
    <property type="match status" value="1"/>
</dbReference>